<dbReference type="CDD" id="cd12307">
    <property type="entry name" value="RRM_NIFK_like"/>
    <property type="match status" value="1"/>
</dbReference>
<evidence type="ECO:0000256" key="2">
    <source>
        <dbReference type="ARBA" id="ARBA00022884"/>
    </source>
</evidence>
<evidence type="ECO:0000259" key="6">
    <source>
        <dbReference type="PROSITE" id="PS50102"/>
    </source>
</evidence>
<feature type="compositionally biased region" description="Basic and acidic residues" evidence="5">
    <location>
        <begin position="237"/>
        <end position="253"/>
    </location>
</feature>
<evidence type="ECO:0000313" key="7">
    <source>
        <dbReference type="EMBL" id="CAF0773206.1"/>
    </source>
</evidence>
<comment type="subcellular location">
    <subcellularLocation>
        <location evidence="1">Nucleus</location>
        <location evidence="1">Nucleolus</location>
    </subcellularLocation>
</comment>
<reference evidence="7" key="1">
    <citation type="submission" date="2021-02" db="EMBL/GenBank/DDBJ databases">
        <authorList>
            <person name="Nowell W R."/>
        </authorList>
    </citation>
    <scope>NUCLEOTIDE SEQUENCE</scope>
    <source>
        <strain evidence="7">Ploen Becks lab</strain>
    </source>
</reference>
<feature type="compositionally biased region" description="Basic and acidic residues" evidence="5">
    <location>
        <begin position="174"/>
        <end position="227"/>
    </location>
</feature>
<organism evidence="7 8">
    <name type="scientific">Brachionus calyciflorus</name>
    <dbReference type="NCBI Taxonomy" id="104777"/>
    <lineage>
        <taxon>Eukaryota</taxon>
        <taxon>Metazoa</taxon>
        <taxon>Spiralia</taxon>
        <taxon>Gnathifera</taxon>
        <taxon>Rotifera</taxon>
        <taxon>Eurotatoria</taxon>
        <taxon>Monogononta</taxon>
        <taxon>Pseudotrocha</taxon>
        <taxon>Ploima</taxon>
        <taxon>Brachionidae</taxon>
        <taxon>Brachionus</taxon>
    </lineage>
</organism>
<keyword evidence="8" id="KW-1185">Reference proteome</keyword>
<dbReference type="GO" id="GO:0005730">
    <property type="term" value="C:nucleolus"/>
    <property type="evidence" value="ECO:0007669"/>
    <property type="project" value="UniProtKB-SubCell"/>
</dbReference>
<dbReference type="InterPro" id="IPR012677">
    <property type="entry name" value="Nucleotide-bd_a/b_plait_sf"/>
</dbReference>
<protein>
    <recommendedName>
        <fullName evidence="6">RRM domain-containing protein</fullName>
    </recommendedName>
</protein>
<feature type="compositionally biased region" description="Low complexity" evidence="5">
    <location>
        <begin position="263"/>
        <end position="279"/>
    </location>
</feature>
<keyword evidence="3" id="KW-0539">Nucleus</keyword>
<gene>
    <name evidence="7" type="ORF">OXX778_LOCUS5065</name>
</gene>
<comment type="caution">
    <text evidence="7">The sequence shown here is derived from an EMBL/GenBank/DDBJ whole genome shotgun (WGS) entry which is preliminary data.</text>
</comment>
<dbReference type="PROSITE" id="PS50102">
    <property type="entry name" value="RRM"/>
    <property type="match status" value="1"/>
</dbReference>
<keyword evidence="2 4" id="KW-0694">RNA-binding</keyword>
<evidence type="ECO:0000256" key="1">
    <source>
        <dbReference type="ARBA" id="ARBA00004604"/>
    </source>
</evidence>
<feature type="region of interest" description="Disordered" evidence="5">
    <location>
        <begin position="174"/>
        <end position="286"/>
    </location>
</feature>
<dbReference type="SUPFAM" id="SSF54928">
    <property type="entry name" value="RNA-binding domain, RBD"/>
    <property type="match status" value="1"/>
</dbReference>
<feature type="domain" description="RRM" evidence="6">
    <location>
        <begin position="26"/>
        <end position="104"/>
    </location>
</feature>
<evidence type="ECO:0000256" key="3">
    <source>
        <dbReference type="ARBA" id="ARBA00023242"/>
    </source>
</evidence>
<dbReference type="EMBL" id="CAJNOC010000533">
    <property type="protein sequence ID" value="CAF0773206.1"/>
    <property type="molecule type" value="Genomic_DNA"/>
</dbReference>
<dbReference type="Gene3D" id="3.30.70.330">
    <property type="match status" value="1"/>
</dbReference>
<evidence type="ECO:0000256" key="5">
    <source>
        <dbReference type="SAM" id="MobiDB-lite"/>
    </source>
</evidence>
<dbReference type="InterPro" id="IPR035979">
    <property type="entry name" value="RBD_domain_sf"/>
</dbReference>
<dbReference type="GO" id="GO:0003723">
    <property type="term" value="F:RNA binding"/>
    <property type="evidence" value="ECO:0007669"/>
    <property type="project" value="UniProtKB-UniRule"/>
</dbReference>
<dbReference type="Pfam" id="PF00076">
    <property type="entry name" value="RRM_1"/>
    <property type="match status" value="1"/>
</dbReference>
<evidence type="ECO:0000313" key="8">
    <source>
        <dbReference type="Proteomes" id="UP000663879"/>
    </source>
</evidence>
<dbReference type="OrthoDB" id="21467at2759"/>
<evidence type="ECO:0000256" key="4">
    <source>
        <dbReference type="PROSITE-ProRule" id="PRU00176"/>
    </source>
</evidence>
<dbReference type="SMART" id="SM00360">
    <property type="entry name" value="RRM"/>
    <property type="match status" value="1"/>
</dbReference>
<dbReference type="PANTHER" id="PTHR46754">
    <property type="entry name" value="MKI67 FHA DOMAIN-INTERACTING NUCLEOLAR PHOSPHOPROTEIN"/>
    <property type="match status" value="1"/>
</dbReference>
<proteinExistence type="predicted"/>
<dbReference type="Proteomes" id="UP000663879">
    <property type="component" value="Unassembled WGS sequence"/>
</dbReference>
<sequence length="286" mass="33797">MSETQTTEKPKLNTKNFNQKPRPEYGYMYIGHIPHGFYEDEMKSYFSQFGRVCRVRLAHSKITGNYKGYGFVQFENKEVAEIAAQTMNNYLMFNKLLKCHVIPKEKLHPETFKNAKKKFFKPLRCMFRKKFNQKKSAEQLKKIKVRQSEKLKQRQEKLKALGINLDLNQILNPKTEEKKAKKQEKQKPVEDKKSESKPEQKVEKKPEQKKVEPKKEEQKNVTKKVDKQPQQPQKNQAKKEEAKKVEPVKRKSDAPVQEKSVKQQKQVPIKEQAPKQAQTQKKKNKK</sequence>
<dbReference type="InterPro" id="IPR000504">
    <property type="entry name" value="RRM_dom"/>
</dbReference>
<accession>A0A813QXI0</accession>
<dbReference type="AlphaFoldDB" id="A0A813QXI0"/>
<name>A0A813QXI0_9BILA</name>